<dbReference type="Proteomes" id="UP000634136">
    <property type="component" value="Unassembled WGS sequence"/>
</dbReference>
<feature type="compositionally biased region" description="Polar residues" evidence="2">
    <location>
        <begin position="356"/>
        <end position="374"/>
    </location>
</feature>
<keyword evidence="1" id="KW-0862">Zinc</keyword>
<dbReference type="Pfam" id="PF14392">
    <property type="entry name" value="zf-CCHC_4"/>
    <property type="match status" value="1"/>
</dbReference>
<dbReference type="GO" id="GO:0003676">
    <property type="term" value="F:nucleic acid binding"/>
    <property type="evidence" value="ECO:0007669"/>
    <property type="project" value="InterPro"/>
</dbReference>
<dbReference type="AlphaFoldDB" id="A0A834WME2"/>
<evidence type="ECO:0000256" key="2">
    <source>
        <dbReference type="SAM" id="MobiDB-lite"/>
    </source>
</evidence>
<dbReference type="OrthoDB" id="1418158at2759"/>
<evidence type="ECO:0000259" key="3">
    <source>
        <dbReference type="PROSITE" id="PS50158"/>
    </source>
</evidence>
<feature type="region of interest" description="Disordered" evidence="2">
    <location>
        <begin position="292"/>
        <end position="374"/>
    </location>
</feature>
<feature type="domain" description="CCHC-type" evidence="3">
    <location>
        <begin position="204"/>
        <end position="219"/>
    </location>
</feature>
<dbReference type="InterPro" id="IPR001878">
    <property type="entry name" value="Znf_CCHC"/>
</dbReference>
<dbReference type="GO" id="GO:0008270">
    <property type="term" value="F:zinc ion binding"/>
    <property type="evidence" value="ECO:0007669"/>
    <property type="project" value="UniProtKB-KW"/>
</dbReference>
<dbReference type="PANTHER" id="PTHR31286">
    <property type="entry name" value="GLYCINE-RICH CELL WALL STRUCTURAL PROTEIN 1.8-LIKE"/>
    <property type="match status" value="1"/>
</dbReference>
<evidence type="ECO:0000256" key="1">
    <source>
        <dbReference type="PROSITE-ProRule" id="PRU00047"/>
    </source>
</evidence>
<proteinExistence type="predicted"/>
<keyword evidence="5" id="KW-1185">Reference proteome</keyword>
<evidence type="ECO:0000313" key="4">
    <source>
        <dbReference type="EMBL" id="KAF7822169.1"/>
    </source>
</evidence>
<dbReference type="EMBL" id="JAAIUW010000008">
    <property type="protein sequence ID" value="KAF7822169.1"/>
    <property type="molecule type" value="Genomic_DNA"/>
</dbReference>
<dbReference type="InterPro" id="IPR025836">
    <property type="entry name" value="Zn_knuckle_CX2CX4HX4C"/>
</dbReference>
<feature type="region of interest" description="Disordered" evidence="2">
    <location>
        <begin position="1"/>
        <end position="35"/>
    </location>
</feature>
<comment type="caution">
    <text evidence="4">The sequence shown here is derived from an EMBL/GenBank/DDBJ whole genome shotgun (WGS) entry which is preliminary data.</text>
</comment>
<dbReference type="PANTHER" id="PTHR31286:SF167">
    <property type="entry name" value="OS09G0268800 PROTEIN"/>
    <property type="match status" value="1"/>
</dbReference>
<sequence>MAHNQALREASWSESQTTPPYSSSSSSGYSTEDSGDLEPDFIIPRQGPVIEFLTQYIDMQRNFWRNCLLGVLVDDNTIKAHRLQSIINRNEGPWAIQNKFLVMKPWQPNLILEKFSLNAVPVWVEFWGFPLEYYTASVADLVGSMVGDVLQVDFSDQGIRNLRYLRVKVELDHSLPLLMGFYVHLDDTRSIWIQCRYERMFRICKQCGCLGHVAKDCKKSRRSVQASVAAQKEALRQRFDAVTFMDLDSPLFINEAIMFRKFKGRRTTKIWVEVENDEVVYHTYEFSPIRFTRTNPSSSSSPPGSNVYRVSDGSSSDSGSSSSPPSSYHPQAEDPHAINDDMEEDSLTPEGYYSGSFGQDSQGEAASNSPHSVNIPSPINWELLATESARWQHATEGGTQAEWREETENRNRFFFGLGDELQILVQSSMPAGSHAQRVPQAQMEDNLNTTDNHHVSPLLAQLQE</sequence>
<gene>
    <name evidence="4" type="ORF">G2W53_027624</name>
</gene>
<keyword evidence="1" id="KW-0863">Zinc-finger</keyword>
<reference evidence="4" key="1">
    <citation type="submission" date="2020-09" db="EMBL/GenBank/DDBJ databases">
        <title>Genome-Enabled Discovery of Anthraquinone Biosynthesis in Senna tora.</title>
        <authorList>
            <person name="Kang S.-H."/>
            <person name="Pandey R.P."/>
            <person name="Lee C.-M."/>
            <person name="Sim J.-S."/>
            <person name="Jeong J.-T."/>
            <person name="Choi B.-S."/>
            <person name="Jung M."/>
            <person name="Ginzburg D."/>
            <person name="Zhao K."/>
            <person name="Won S.Y."/>
            <person name="Oh T.-J."/>
            <person name="Yu Y."/>
            <person name="Kim N.-H."/>
            <person name="Lee O.R."/>
            <person name="Lee T.-H."/>
            <person name="Bashyal P."/>
            <person name="Kim T.-S."/>
            <person name="Lee W.-H."/>
            <person name="Kawkins C."/>
            <person name="Kim C.-K."/>
            <person name="Kim J.S."/>
            <person name="Ahn B.O."/>
            <person name="Rhee S.Y."/>
            <person name="Sohng J.K."/>
        </authorList>
    </citation>
    <scope>NUCLEOTIDE SEQUENCE</scope>
    <source>
        <tissue evidence="4">Leaf</tissue>
    </source>
</reference>
<dbReference type="PROSITE" id="PS50158">
    <property type="entry name" value="ZF_CCHC"/>
    <property type="match status" value="1"/>
</dbReference>
<accession>A0A834WME2</accession>
<dbReference type="InterPro" id="IPR040256">
    <property type="entry name" value="At4g02000-like"/>
</dbReference>
<evidence type="ECO:0000313" key="5">
    <source>
        <dbReference type="Proteomes" id="UP000634136"/>
    </source>
</evidence>
<feature type="compositionally biased region" description="Low complexity" evidence="2">
    <location>
        <begin position="13"/>
        <end position="32"/>
    </location>
</feature>
<name>A0A834WME2_9FABA</name>
<protein>
    <recommendedName>
        <fullName evidence="3">CCHC-type domain-containing protein</fullName>
    </recommendedName>
</protein>
<feature type="compositionally biased region" description="Low complexity" evidence="2">
    <location>
        <begin position="296"/>
        <end position="326"/>
    </location>
</feature>
<organism evidence="4 5">
    <name type="scientific">Senna tora</name>
    <dbReference type="NCBI Taxonomy" id="362788"/>
    <lineage>
        <taxon>Eukaryota</taxon>
        <taxon>Viridiplantae</taxon>
        <taxon>Streptophyta</taxon>
        <taxon>Embryophyta</taxon>
        <taxon>Tracheophyta</taxon>
        <taxon>Spermatophyta</taxon>
        <taxon>Magnoliopsida</taxon>
        <taxon>eudicotyledons</taxon>
        <taxon>Gunneridae</taxon>
        <taxon>Pentapetalae</taxon>
        <taxon>rosids</taxon>
        <taxon>fabids</taxon>
        <taxon>Fabales</taxon>
        <taxon>Fabaceae</taxon>
        <taxon>Caesalpinioideae</taxon>
        <taxon>Cassia clade</taxon>
        <taxon>Senna</taxon>
    </lineage>
</organism>
<keyword evidence="1" id="KW-0479">Metal-binding</keyword>